<evidence type="ECO:0000256" key="1">
    <source>
        <dbReference type="SAM" id="MobiDB-lite"/>
    </source>
</evidence>
<reference evidence="2" key="1">
    <citation type="journal article" date="2009" name="Rice">
        <title>De Novo Next Generation Sequencing of Plant Genomes.</title>
        <authorList>
            <person name="Rounsley S."/>
            <person name="Marri P.R."/>
            <person name="Yu Y."/>
            <person name="He R."/>
            <person name="Sisneros N."/>
            <person name="Goicoechea J.L."/>
            <person name="Lee S.J."/>
            <person name="Angelova A."/>
            <person name="Kudrna D."/>
            <person name="Luo M."/>
            <person name="Affourtit J."/>
            <person name="Desany B."/>
            <person name="Knight J."/>
            <person name="Niazi F."/>
            <person name="Egholm M."/>
            <person name="Wing R.A."/>
        </authorList>
    </citation>
    <scope>NUCLEOTIDE SEQUENCE [LARGE SCALE GENOMIC DNA]</scope>
    <source>
        <strain evidence="2">cv. IRGC 105608</strain>
    </source>
</reference>
<dbReference type="Proteomes" id="UP000026960">
    <property type="component" value="Chromosome 5"/>
</dbReference>
<protein>
    <submittedName>
        <fullName evidence="2">Uncharacterized protein</fullName>
    </submittedName>
</protein>
<organism evidence="2">
    <name type="scientific">Oryza barthii</name>
    <dbReference type="NCBI Taxonomy" id="65489"/>
    <lineage>
        <taxon>Eukaryota</taxon>
        <taxon>Viridiplantae</taxon>
        <taxon>Streptophyta</taxon>
        <taxon>Embryophyta</taxon>
        <taxon>Tracheophyta</taxon>
        <taxon>Spermatophyta</taxon>
        <taxon>Magnoliopsida</taxon>
        <taxon>Liliopsida</taxon>
        <taxon>Poales</taxon>
        <taxon>Poaceae</taxon>
        <taxon>BOP clade</taxon>
        <taxon>Oryzoideae</taxon>
        <taxon>Oryzeae</taxon>
        <taxon>Oryzinae</taxon>
        <taxon>Oryza</taxon>
    </lineage>
</organism>
<dbReference type="AlphaFoldDB" id="A0A0D3G2W9"/>
<dbReference type="PaxDb" id="65489-OBART05G02300.1"/>
<evidence type="ECO:0000313" key="2">
    <source>
        <dbReference type="EnsemblPlants" id="OBART05G02300.1"/>
    </source>
</evidence>
<dbReference type="EnsemblPlants" id="OBART05G02300.1">
    <property type="protein sequence ID" value="OBART05G02300.1"/>
    <property type="gene ID" value="OBART05G02300"/>
</dbReference>
<keyword evidence="3" id="KW-1185">Reference proteome</keyword>
<feature type="region of interest" description="Disordered" evidence="1">
    <location>
        <begin position="45"/>
        <end position="64"/>
    </location>
</feature>
<proteinExistence type="predicted"/>
<dbReference type="Gramene" id="OBART05G02300.1">
    <property type="protein sequence ID" value="OBART05G02300.1"/>
    <property type="gene ID" value="OBART05G02300"/>
</dbReference>
<reference evidence="2" key="2">
    <citation type="submission" date="2015-03" db="UniProtKB">
        <authorList>
            <consortium name="EnsemblPlants"/>
        </authorList>
    </citation>
    <scope>IDENTIFICATION</scope>
</reference>
<dbReference type="HOGENOM" id="CLU_2926482_0_0_1"/>
<evidence type="ECO:0000313" key="3">
    <source>
        <dbReference type="Proteomes" id="UP000026960"/>
    </source>
</evidence>
<accession>A0A0D3G2W9</accession>
<name>A0A0D3G2W9_9ORYZ</name>
<sequence length="64" mass="7317">MAGQLGDGRFILVDIKKEMHEVHNEMENDVRGPYKVKKKALQVLQNPKPFDGKQVDEHTISSEL</sequence>
<feature type="compositionally biased region" description="Basic and acidic residues" evidence="1">
    <location>
        <begin position="50"/>
        <end position="64"/>
    </location>
</feature>